<dbReference type="AlphaFoldDB" id="A0A517KYK0"/>
<dbReference type="Proteomes" id="UP000316270">
    <property type="component" value="Chromosome 1"/>
</dbReference>
<keyword evidence="2" id="KW-1185">Reference proteome</keyword>
<protein>
    <submittedName>
        <fullName evidence="1">Uncharacterized protein</fullName>
    </submittedName>
</protein>
<dbReference type="OrthoDB" id="10419216at2759"/>
<gene>
    <name evidence="1" type="ORF">FKW77_010821</name>
</gene>
<sequence>MEGPAQHTKPTREEQKSNLLKDEEELLLRTELIDRDIAQVQVELNKIHAAHYAIPRAPFSPEKPKIAQDSIIMGAVRVRISEEENRDDQYHTSQTSQYKDIRDEILETTREIDRDIAAADKGKENVAATTPPTLEQPVTKGQLRTDEGIHAANILVTIKRDGLMRRKREFEDGLRLTRNKLKYLEENLESGSYGVRKFRETGLEEDTESRQS</sequence>
<evidence type="ECO:0000313" key="1">
    <source>
        <dbReference type="EMBL" id="QDS68454.1"/>
    </source>
</evidence>
<proteinExistence type="predicted"/>
<accession>A0A517KYK0</accession>
<evidence type="ECO:0000313" key="2">
    <source>
        <dbReference type="Proteomes" id="UP000316270"/>
    </source>
</evidence>
<organism evidence="1 2">
    <name type="scientific">Venturia effusa</name>
    <dbReference type="NCBI Taxonomy" id="50376"/>
    <lineage>
        <taxon>Eukaryota</taxon>
        <taxon>Fungi</taxon>
        <taxon>Dikarya</taxon>
        <taxon>Ascomycota</taxon>
        <taxon>Pezizomycotina</taxon>
        <taxon>Dothideomycetes</taxon>
        <taxon>Pleosporomycetidae</taxon>
        <taxon>Venturiales</taxon>
        <taxon>Venturiaceae</taxon>
        <taxon>Venturia</taxon>
    </lineage>
</organism>
<dbReference type="EMBL" id="CP042185">
    <property type="protein sequence ID" value="QDS68454.1"/>
    <property type="molecule type" value="Genomic_DNA"/>
</dbReference>
<name>A0A517KYK0_9PEZI</name>
<reference evidence="1 2" key="1">
    <citation type="submission" date="2019-07" db="EMBL/GenBank/DDBJ databases">
        <title>Finished genome of Venturia effusa.</title>
        <authorList>
            <person name="Young C.A."/>
            <person name="Cox M.P."/>
            <person name="Ganley A.R.D."/>
            <person name="David W.J."/>
        </authorList>
    </citation>
    <scope>NUCLEOTIDE SEQUENCE [LARGE SCALE GENOMIC DNA]</scope>
    <source>
        <strain evidence="2">albino</strain>
    </source>
</reference>